<organism evidence="2 3">
    <name type="scientific">Candidatus Yanofskybacteria bacterium RIFCSPLOWO2_01_FULL_42_49</name>
    <dbReference type="NCBI Taxonomy" id="1802694"/>
    <lineage>
        <taxon>Bacteria</taxon>
        <taxon>Candidatus Yanofskyibacteriota</taxon>
    </lineage>
</organism>
<dbReference type="PANTHER" id="PTHR42879">
    <property type="entry name" value="3-OXOACYL-(ACYL-CARRIER-PROTEIN) REDUCTASE"/>
    <property type="match status" value="1"/>
</dbReference>
<dbReference type="Pfam" id="PF13561">
    <property type="entry name" value="adh_short_C2"/>
    <property type="match status" value="1"/>
</dbReference>
<dbReference type="PANTHER" id="PTHR42879:SF6">
    <property type="entry name" value="NADPH-DEPENDENT REDUCTASE BACG"/>
    <property type="match status" value="1"/>
</dbReference>
<accession>A0A1F8G9U3</accession>
<dbReference type="Proteomes" id="UP000178227">
    <property type="component" value="Unassembled WGS sequence"/>
</dbReference>
<comment type="caution">
    <text evidence="2">The sequence shown here is derived from an EMBL/GenBank/DDBJ whole genome shotgun (WGS) entry which is preliminary data.</text>
</comment>
<dbReference type="GO" id="GO:0032787">
    <property type="term" value="P:monocarboxylic acid metabolic process"/>
    <property type="evidence" value="ECO:0007669"/>
    <property type="project" value="UniProtKB-ARBA"/>
</dbReference>
<dbReference type="SUPFAM" id="SSF51735">
    <property type="entry name" value="NAD(P)-binding Rossmann-fold domains"/>
    <property type="match status" value="1"/>
</dbReference>
<dbReference type="InterPro" id="IPR050259">
    <property type="entry name" value="SDR"/>
</dbReference>
<proteinExistence type="inferred from homology"/>
<gene>
    <name evidence="2" type="ORF">A2918_03180</name>
</gene>
<dbReference type="PRINTS" id="PR00080">
    <property type="entry name" value="SDRFAMILY"/>
</dbReference>
<comment type="similarity">
    <text evidence="1">Belongs to the short-chain dehydrogenases/reductases (SDR) family.</text>
</comment>
<dbReference type="AlphaFoldDB" id="A0A1F8G9U3"/>
<dbReference type="InterPro" id="IPR002347">
    <property type="entry name" value="SDR_fam"/>
</dbReference>
<evidence type="ECO:0008006" key="4">
    <source>
        <dbReference type="Google" id="ProtNLM"/>
    </source>
</evidence>
<dbReference type="PROSITE" id="PS00061">
    <property type="entry name" value="ADH_SHORT"/>
    <property type="match status" value="1"/>
</dbReference>
<dbReference type="InterPro" id="IPR036291">
    <property type="entry name" value="NAD(P)-bd_dom_sf"/>
</dbReference>
<dbReference type="InterPro" id="IPR020904">
    <property type="entry name" value="Sc_DH/Rdtase_CS"/>
</dbReference>
<evidence type="ECO:0000313" key="3">
    <source>
        <dbReference type="Proteomes" id="UP000178227"/>
    </source>
</evidence>
<dbReference type="EMBL" id="MGKI01000014">
    <property type="protein sequence ID" value="OGN22135.1"/>
    <property type="molecule type" value="Genomic_DNA"/>
</dbReference>
<evidence type="ECO:0000256" key="1">
    <source>
        <dbReference type="ARBA" id="ARBA00006484"/>
    </source>
</evidence>
<name>A0A1F8G9U3_9BACT</name>
<dbReference type="Gene3D" id="3.40.50.720">
    <property type="entry name" value="NAD(P)-binding Rossmann-like Domain"/>
    <property type="match status" value="1"/>
</dbReference>
<dbReference type="STRING" id="1802694.A2918_03180"/>
<evidence type="ECO:0000313" key="2">
    <source>
        <dbReference type="EMBL" id="OGN22135.1"/>
    </source>
</evidence>
<dbReference type="FunFam" id="3.40.50.720:FF:000084">
    <property type="entry name" value="Short-chain dehydrogenase reductase"/>
    <property type="match status" value="1"/>
</dbReference>
<dbReference type="PRINTS" id="PR00081">
    <property type="entry name" value="GDHRDH"/>
</dbReference>
<sequence>MNLELKGRLALVTGSTRGLGKAIAEALAAEGADIIINGRWSKTVGNVAYEIEHKFGHNIHVYQCACDATDPKKIKEFFSGKMLQIGHLDILVNNIGNLEKFGNFFELEDENWLRCYDLTCMSAVRFTREAIPYLERSGRGRIINISSLSSHQPGNFSPHYSAAKAAMNNLTKHLANVLGGKNILVNAVCPSTLSSGGWAQNIIDRSRRDGITTEQAEQLMRNEDNKKSPLGRIGMAEDVANLVVYLASDKANFLTGHIFDIDGGITRGV</sequence>
<reference evidence="2 3" key="1">
    <citation type="journal article" date="2016" name="Nat. Commun.">
        <title>Thousands of microbial genomes shed light on interconnected biogeochemical processes in an aquifer system.</title>
        <authorList>
            <person name="Anantharaman K."/>
            <person name="Brown C.T."/>
            <person name="Hug L.A."/>
            <person name="Sharon I."/>
            <person name="Castelle C.J."/>
            <person name="Probst A.J."/>
            <person name="Thomas B.C."/>
            <person name="Singh A."/>
            <person name="Wilkins M.J."/>
            <person name="Karaoz U."/>
            <person name="Brodie E.L."/>
            <person name="Williams K.H."/>
            <person name="Hubbard S.S."/>
            <person name="Banfield J.F."/>
        </authorList>
    </citation>
    <scope>NUCLEOTIDE SEQUENCE [LARGE SCALE GENOMIC DNA]</scope>
</reference>
<protein>
    <recommendedName>
        <fullName evidence="4">Short-chain dehydrogenase</fullName>
    </recommendedName>
</protein>